<dbReference type="Gene3D" id="3.40.50.150">
    <property type="entry name" value="Vaccinia Virus protein VP39"/>
    <property type="match status" value="1"/>
</dbReference>
<dbReference type="PANTHER" id="PTHR43591">
    <property type="entry name" value="METHYLTRANSFERASE"/>
    <property type="match status" value="1"/>
</dbReference>
<reference evidence="2 3" key="1">
    <citation type="journal article" date="2016" name="Nat. Commun.">
        <title>Thousands of microbial genomes shed light on interconnected biogeochemical processes in an aquifer system.</title>
        <authorList>
            <person name="Anantharaman K."/>
            <person name="Brown C.T."/>
            <person name="Hug L.A."/>
            <person name="Sharon I."/>
            <person name="Castelle C.J."/>
            <person name="Probst A.J."/>
            <person name="Thomas B.C."/>
            <person name="Singh A."/>
            <person name="Wilkins M.J."/>
            <person name="Karaoz U."/>
            <person name="Brodie E.L."/>
            <person name="Williams K.H."/>
            <person name="Hubbard S.S."/>
            <person name="Banfield J.F."/>
        </authorList>
    </citation>
    <scope>NUCLEOTIDE SEQUENCE [LARGE SCALE GENOMIC DNA]</scope>
</reference>
<protein>
    <recommendedName>
        <fullName evidence="1">Methyltransferase type 11 domain-containing protein</fullName>
    </recommendedName>
</protein>
<dbReference type="Proteomes" id="UP000178107">
    <property type="component" value="Unassembled WGS sequence"/>
</dbReference>
<organism evidence="2 3">
    <name type="scientific">Candidatus Zambryskibacteria bacterium RIFCSPHIGHO2_01_FULL_46_25</name>
    <dbReference type="NCBI Taxonomy" id="1802738"/>
    <lineage>
        <taxon>Bacteria</taxon>
        <taxon>Candidatus Zambryskiibacteriota</taxon>
    </lineage>
</organism>
<dbReference type="CDD" id="cd02440">
    <property type="entry name" value="AdoMet_MTases"/>
    <property type="match status" value="1"/>
</dbReference>
<evidence type="ECO:0000313" key="2">
    <source>
        <dbReference type="EMBL" id="OHA90530.1"/>
    </source>
</evidence>
<dbReference type="InterPro" id="IPR029063">
    <property type="entry name" value="SAM-dependent_MTases_sf"/>
</dbReference>
<name>A0A1G2SZQ5_9BACT</name>
<proteinExistence type="predicted"/>
<comment type="caution">
    <text evidence="2">The sequence shown here is derived from an EMBL/GenBank/DDBJ whole genome shotgun (WGS) entry which is preliminary data.</text>
</comment>
<evidence type="ECO:0000313" key="3">
    <source>
        <dbReference type="Proteomes" id="UP000178107"/>
    </source>
</evidence>
<dbReference type="AlphaFoldDB" id="A0A1G2SZQ5"/>
<dbReference type="InterPro" id="IPR013216">
    <property type="entry name" value="Methyltransf_11"/>
</dbReference>
<dbReference type="GO" id="GO:0008757">
    <property type="term" value="F:S-adenosylmethionine-dependent methyltransferase activity"/>
    <property type="evidence" value="ECO:0007669"/>
    <property type="project" value="InterPro"/>
</dbReference>
<accession>A0A1G2SZQ5</accession>
<feature type="domain" description="Methyltransferase type 11" evidence="1">
    <location>
        <begin position="56"/>
        <end position="104"/>
    </location>
</feature>
<sequence length="215" mass="24436">MGLLSKIARRKMDEKVAPYASDKETLEVGAYGRPSYGRYFPNKVGLDIRNGPGVDVVSSVYGLPFDDSSFDIVLCMVVLEHLEDPKKAIAEMLRVLRPGGKILISVPFLFPIHDSPNDFWRFTKYGLRVLFKDWNIVELSAETNFNETFAVLLQRVGYQTKFYANPIFKVCIFSLAWILARIPTMTKNIYGNIEKSVLEPEAFTSSFFLVACKKK</sequence>
<gene>
    <name evidence="2" type="ORF">A2838_00955</name>
</gene>
<dbReference type="EMBL" id="MHVH01000004">
    <property type="protein sequence ID" value="OHA90530.1"/>
    <property type="molecule type" value="Genomic_DNA"/>
</dbReference>
<evidence type="ECO:0000259" key="1">
    <source>
        <dbReference type="Pfam" id="PF08241"/>
    </source>
</evidence>
<dbReference type="Pfam" id="PF08241">
    <property type="entry name" value="Methyltransf_11"/>
    <property type="match status" value="1"/>
</dbReference>
<dbReference type="SUPFAM" id="SSF53335">
    <property type="entry name" value="S-adenosyl-L-methionine-dependent methyltransferases"/>
    <property type="match status" value="1"/>
</dbReference>